<dbReference type="STRING" id="1798539.A2994_00535"/>
<dbReference type="GO" id="GO:0009314">
    <property type="term" value="P:response to radiation"/>
    <property type="evidence" value="ECO:0007669"/>
    <property type="project" value="UniProtKB-ARBA"/>
</dbReference>
<dbReference type="Gene3D" id="3.40.50.300">
    <property type="entry name" value="P-loop containing nucleotide triphosphate hydrolases"/>
    <property type="match status" value="2"/>
</dbReference>
<dbReference type="InterPro" id="IPR003586">
    <property type="entry name" value="Hint_dom_C"/>
</dbReference>
<evidence type="ECO:0000256" key="12">
    <source>
        <dbReference type="ARBA" id="ARBA00048988"/>
    </source>
</evidence>
<dbReference type="NCBIfam" id="TIGR01443">
    <property type="entry name" value="intein_Cterm"/>
    <property type="match status" value="1"/>
</dbReference>
<comment type="caution">
    <text evidence="16">The sequence shown here is derived from an EMBL/GenBank/DDBJ whole genome shotgun (WGS) entry which is preliminary data.</text>
</comment>
<dbReference type="PROSITE" id="PS50818">
    <property type="entry name" value="INTEIN_C_TER"/>
    <property type="match status" value="1"/>
</dbReference>
<evidence type="ECO:0000256" key="5">
    <source>
        <dbReference type="ARBA" id="ARBA00022813"/>
    </source>
</evidence>
<dbReference type="GO" id="GO:0043138">
    <property type="term" value="F:3'-5' DNA helicase activity"/>
    <property type="evidence" value="ECO:0007669"/>
    <property type="project" value="UniProtKB-EC"/>
</dbReference>
<evidence type="ECO:0000256" key="1">
    <source>
        <dbReference type="ARBA" id="ARBA00009922"/>
    </source>
</evidence>
<evidence type="ECO:0000256" key="11">
    <source>
        <dbReference type="ARBA" id="ARBA00034808"/>
    </source>
</evidence>
<dbReference type="Pfam" id="PF00580">
    <property type="entry name" value="UvrD-helicase"/>
    <property type="match status" value="1"/>
</dbReference>
<dbReference type="InterPro" id="IPR036844">
    <property type="entry name" value="Hint_dom_sf"/>
</dbReference>
<dbReference type="PANTHER" id="PTHR11070">
    <property type="entry name" value="UVRD / RECB / PCRA DNA HELICASE FAMILY MEMBER"/>
    <property type="match status" value="1"/>
</dbReference>
<evidence type="ECO:0000256" key="3">
    <source>
        <dbReference type="ARBA" id="ARBA00022801"/>
    </source>
</evidence>
<evidence type="ECO:0000256" key="8">
    <source>
        <dbReference type="ARBA" id="ARBA00023125"/>
    </source>
</evidence>
<dbReference type="EC" id="5.6.2.4" evidence="11"/>
<dbReference type="AlphaFoldDB" id="A0A1F4PPV4"/>
<dbReference type="InterPro" id="IPR027417">
    <property type="entry name" value="P-loop_NTPase"/>
</dbReference>
<keyword evidence="3 13" id="KW-0378">Hydrolase</keyword>
<dbReference type="CDD" id="cd17932">
    <property type="entry name" value="DEXQc_UvrD"/>
    <property type="match status" value="1"/>
</dbReference>
<evidence type="ECO:0000259" key="15">
    <source>
        <dbReference type="PROSITE" id="PS51217"/>
    </source>
</evidence>
<dbReference type="Pfam" id="PF13361">
    <property type="entry name" value="UvrD_C"/>
    <property type="match status" value="1"/>
</dbReference>
<name>A0A1F4PPV4_UNCK3</name>
<keyword evidence="9" id="KW-0413">Isomerase</keyword>
<sequence length="1067" mass="120826">MKDLLKSLNPAQQEAVKNLRGPVLILAGAGSGKTKTLTTRIAYIIQQGRAHASEILAVTFTNKAAGEMRDRVKKLLSVKSDRQFFISTFHSLCVRILRQEMEHLGRPTTFTILDTDEQLTAIKQALKELNIDSTRYAPGAVLNYISSAKNEMIGPEQYTKLSQGSFQQIVARVYPRYQELLHQNNSVDFDDLLLLTVQLFNQEPKVLDRYQKLFKYVMVDEYQDTNAAQYQLTRLLSDKHHNLFVVGDDWQCLVPGSLIEAQNGKKKIENVAKGELVRSASGYGKTGYFKVLNRKKFSYNGEIISIRTAAGCVMTCTPNHLLFSRLGISDSYFVYLMYSQNMGYRIGTAKGTRFDGKKHDTGLRVRANQERAERMWIIKICDSRAEAMYTEALFAYKYGIPMLVFHAYGNRSMQLNQDQINMLYQEIDTKSRANQLMTDLGLTFHYPHFSPQATTRNDIKRISLNVALFGDKRVTQQSPWSASRISSVTTDPKDLMFFEKLGYKIRAGRADTYRTEIHNLDYGKIEQVLSRLQENLGDVQINKYAFLTDKKFSFMPASQIHPSMIIPIVKNGLVTEDRVIKVTKKIYSGVVYDLDVDKVHNYVASGLVVHNSIYSWRGANYRNILNFNRDYPAAKVIKLEENYRSTQNILDAAGAVIAGNVNRSQKKLWTNQGAGEPLSIINVPTEQYEGAFIIEEIDRQRQLHPELTLNDFVALYRTNAQSRALEEAFLKRGVPYRVVGGVRFYDRKEIKDVLAYLRVIANPQDEISLQRIINVPARGIGEKGWEGLREFAAKEQKKLSEILDIIPVGGKAKAALTELSKVMSQARSWKKNLSGLFDLVINKTGYLTFLNDKTIEGETRIENVKELKSVVEKYDYLEINLALQTFLEEVSLIQDTDSYNADSEAVTLMTLHSAKGLEFDSVFIAGMEENLFPHSRSLLNVEELEEERRLCYVGITRAKRKVYLLHATQRLIYGKQYLGAPSRFLEDIPVELTTTGIDELKPTSAATDKPLPAIKVKTGDMVEHAHFGVGSVIRVSDDEVVVLFGKLGVKRLAKGLAPLKKLAASKH</sequence>
<dbReference type="Gene3D" id="1.10.10.160">
    <property type="match status" value="1"/>
</dbReference>
<feature type="binding site" evidence="13">
    <location>
        <begin position="27"/>
        <end position="34"/>
    </location>
    <ligand>
        <name>ATP</name>
        <dbReference type="ChEBI" id="CHEBI:30616"/>
    </ligand>
</feature>
<dbReference type="FunFam" id="1.10.10.160:FF:000001">
    <property type="entry name" value="ATP-dependent DNA helicase"/>
    <property type="match status" value="1"/>
</dbReference>
<dbReference type="FunFam" id="1.10.486.10:FF:000003">
    <property type="entry name" value="ATP-dependent DNA helicase"/>
    <property type="match status" value="1"/>
</dbReference>
<keyword evidence="6 13" id="KW-0067">ATP-binding</keyword>
<comment type="catalytic activity">
    <reaction evidence="10">
        <text>Couples ATP hydrolysis with the unwinding of duplex DNA by translocating in the 3'-5' direction.</text>
        <dbReference type="EC" id="5.6.2.4"/>
    </reaction>
</comment>
<dbReference type="GO" id="GO:0005524">
    <property type="term" value="F:ATP binding"/>
    <property type="evidence" value="ECO:0007669"/>
    <property type="project" value="UniProtKB-UniRule"/>
</dbReference>
<evidence type="ECO:0000256" key="7">
    <source>
        <dbReference type="ARBA" id="ARBA00023000"/>
    </source>
</evidence>
<gene>
    <name evidence="16" type="ORF">A2994_00535</name>
</gene>
<dbReference type="Gene3D" id="2.170.16.10">
    <property type="entry name" value="Hedgehog/Intein (Hint) domain"/>
    <property type="match status" value="2"/>
</dbReference>
<feature type="domain" description="UvrD-like helicase ATP-binding" evidence="14">
    <location>
        <begin position="6"/>
        <end position="646"/>
    </location>
</feature>
<dbReference type="InterPro" id="IPR013986">
    <property type="entry name" value="DExx_box_DNA_helicase_dom_sf"/>
</dbReference>
<proteinExistence type="inferred from homology"/>
<dbReference type="Pfam" id="PF14890">
    <property type="entry name" value="Intein_splicing"/>
    <property type="match status" value="1"/>
</dbReference>
<evidence type="ECO:0000256" key="4">
    <source>
        <dbReference type="ARBA" id="ARBA00022806"/>
    </source>
</evidence>
<evidence type="ECO:0000256" key="6">
    <source>
        <dbReference type="ARBA" id="ARBA00022840"/>
    </source>
</evidence>
<dbReference type="InterPro" id="IPR030934">
    <property type="entry name" value="Intein_C"/>
</dbReference>
<evidence type="ECO:0000313" key="17">
    <source>
        <dbReference type="Proteomes" id="UP000179010"/>
    </source>
</evidence>
<evidence type="ECO:0000313" key="16">
    <source>
        <dbReference type="EMBL" id="OGB85082.1"/>
    </source>
</evidence>
<keyword evidence="8" id="KW-0238">DNA-binding</keyword>
<keyword evidence="4 13" id="KW-0347">Helicase</keyword>
<dbReference type="InterPro" id="IPR006141">
    <property type="entry name" value="Intein_N"/>
</dbReference>
<dbReference type="PANTHER" id="PTHR11070:SF2">
    <property type="entry name" value="ATP-DEPENDENT DNA HELICASE SRS2"/>
    <property type="match status" value="1"/>
</dbReference>
<reference evidence="16 17" key="1">
    <citation type="journal article" date="2016" name="Nat. Commun.">
        <title>Thousands of microbial genomes shed light on interconnected biogeochemical processes in an aquifer system.</title>
        <authorList>
            <person name="Anantharaman K."/>
            <person name="Brown C.T."/>
            <person name="Hug L.A."/>
            <person name="Sharon I."/>
            <person name="Castelle C.J."/>
            <person name="Probst A.J."/>
            <person name="Thomas B.C."/>
            <person name="Singh A."/>
            <person name="Wilkins M.J."/>
            <person name="Karaoz U."/>
            <person name="Brodie E.L."/>
            <person name="Williams K.H."/>
            <person name="Hubbard S.S."/>
            <person name="Banfield J.F."/>
        </authorList>
    </citation>
    <scope>NUCLEOTIDE SEQUENCE [LARGE SCALE GENOMIC DNA]</scope>
</reference>
<dbReference type="SUPFAM" id="SSF51294">
    <property type="entry name" value="Hedgehog/intein (Hint) domain"/>
    <property type="match status" value="1"/>
</dbReference>
<dbReference type="PROSITE" id="PS51198">
    <property type="entry name" value="UVRD_HELICASE_ATP_BIND"/>
    <property type="match status" value="1"/>
</dbReference>
<keyword evidence="7" id="KW-0651">Protein splicing</keyword>
<dbReference type="InterPro" id="IPR014017">
    <property type="entry name" value="DNA_helicase_UvrD-like_C"/>
</dbReference>
<dbReference type="SUPFAM" id="SSF52540">
    <property type="entry name" value="P-loop containing nucleoside triphosphate hydrolases"/>
    <property type="match status" value="3"/>
</dbReference>
<dbReference type="CDD" id="cd00081">
    <property type="entry name" value="Hint"/>
    <property type="match status" value="2"/>
</dbReference>
<dbReference type="EMBL" id="METE01000011">
    <property type="protein sequence ID" value="OGB85082.1"/>
    <property type="molecule type" value="Genomic_DNA"/>
</dbReference>
<keyword evidence="2 13" id="KW-0547">Nucleotide-binding</keyword>
<dbReference type="GO" id="GO:0033202">
    <property type="term" value="C:DNA helicase complex"/>
    <property type="evidence" value="ECO:0007669"/>
    <property type="project" value="TreeGrafter"/>
</dbReference>
<dbReference type="InterPro" id="IPR006142">
    <property type="entry name" value="INTEIN"/>
</dbReference>
<feature type="domain" description="UvrD-like helicase C-terminal" evidence="15">
    <location>
        <begin position="647"/>
        <end position="916"/>
    </location>
</feature>
<dbReference type="Proteomes" id="UP000179010">
    <property type="component" value="Unassembled WGS sequence"/>
</dbReference>
<evidence type="ECO:0000256" key="10">
    <source>
        <dbReference type="ARBA" id="ARBA00034617"/>
    </source>
</evidence>
<evidence type="ECO:0000259" key="14">
    <source>
        <dbReference type="PROSITE" id="PS51198"/>
    </source>
</evidence>
<keyword evidence="5" id="KW-0068">Autocatalytic cleavage</keyword>
<dbReference type="PRINTS" id="PR00379">
    <property type="entry name" value="INTEIN"/>
</dbReference>
<dbReference type="GO" id="GO:0016887">
    <property type="term" value="F:ATP hydrolysis activity"/>
    <property type="evidence" value="ECO:0007669"/>
    <property type="project" value="RHEA"/>
</dbReference>
<dbReference type="InterPro" id="IPR014016">
    <property type="entry name" value="UvrD-like_ATP-bd"/>
</dbReference>
<dbReference type="InterPro" id="IPR000212">
    <property type="entry name" value="DNA_helicase_UvrD/REP"/>
</dbReference>
<organism evidence="16 17">
    <name type="scientific">candidate division Kazan bacterium RIFCSPLOWO2_01_FULL_48_13</name>
    <dbReference type="NCBI Taxonomy" id="1798539"/>
    <lineage>
        <taxon>Bacteria</taxon>
        <taxon>Bacteria division Kazan-3B-28</taxon>
    </lineage>
</organism>
<comment type="catalytic activity">
    <reaction evidence="12">
        <text>ATP + H2O = ADP + phosphate + H(+)</text>
        <dbReference type="Rhea" id="RHEA:13065"/>
        <dbReference type="ChEBI" id="CHEBI:15377"/>
        <dbReference type="ChEBI" id="CHEBI:15378"/>
        <dbReference type="ChEBI" id="CHEBI:30616"/>
        <dbReference type="ChEBI" id="CHEBI:43474"/>
        <dbReference type="ChEBI" id="CHEBI:456216"/>
        <dbReference type="EC" id="5.6.2.4"/>
    </reaction>
</comment>
<dbReference type="PROSITE" id="PS51217">
    <property type="entry name" value="UVRD_HELICASE_CTER"/>
    <property type="match status" value="1"/>
</dbReference>
<dbReference type="PROSITE" id="PS50817">
    <property type="entry name" value="INTEIN_N_TER"/>
    <property type="match status" value="1"/>
</dbReference>
<evidence type="ECO:0000256" key="9">
    <source>
        <dbReference type="ARBA" id="ARBA00023235"/>
    </source>
</evidence>
<dbReference type="Pfam" id="PF21196">
    <property type="entry name" value="PcrA_UvrD_tudor"/>
    <property type="match status" value="1"/>
</dbReference>
<dbReference type="SMART" id="SM00305">
    <property type="entry name" value="HintC"/>
    <property type="match status" value="1"/>
</dbReference>
<dbReference type="Gene3D" id="1.10.486.10">
    <property type="entry name" value="PCRA, domain 4"/>
    <property type="match status" value="1"/>
</dbReference>
<evidence type="ECO:0000256" key="13">
    <source>
        <dbReference type="PROSITE-ProRule" id="PRU00560"/>
    </source>
</evidence>
<protein>
    <recommendedName>
        <fullName evidence="11">DNA 3'-5' helicase</fullName>
        <ecNumber evidence="11">5.6.2.4</ecNumber>
    </recommendedName>
</protein>
<dbReference type="GO" id="GO:0016539">
    <property type="term" value="P:intein-mediated protein splicing"/>
    <property type="evidence" value="ECO:0007669"/>
    <property type="project" value="InterPro"/>
</dbReference>
<dbReference type="GO" id="GO:0003677">
    <property type="term" value="F:DNA binding"/>
    <property type="evidence" value="ECO:0007669"/>
    <property type="project" value="UniProtKB-KW"/>
</dbReference>
<comment type="similarity">
    <text evidence="1">Belongs to the helicase family. UvrD subfamily.</text>
</comment>
<dbReference type="GO" id="GO:0000725">
    <property type="term" value="P:recombinational repair"/>
    <property type="evidence" value="ECO:0007669"/>
    <property type="project" value="TreeGrafter"/>
</dbReference>
<dbReference type="GO" id="GO:0005829">
    <property type="term" value="C:cytosol"/>
    <property type="evidence" value="ECO:0007669"/>
    <property type="project" value="TreeGrafter"/>
</dbReference>
<evidence type="ECO:0000256" key="2">
    <source>
        <dbReference type="ARBA" id="ARBA00022741"/>
    </source>
</evidence>
<accession>A0A1F4PPV4</accession>